<dbReference type="Pfam" id="PF01878">
    <property type="entry name" value="EVE"/>
    <property type="match status" value="1"/>
</dbReference>
<dbReference type="Proteomes" id="UP001320314">
    <property type="component" value="Unassembled WGS sequence"/>
</dbReference>
<reference evidence="3 4" key="1">
    <citation type="submission" date="2021-12" db="EMBL/GenBank/DDBJ databases">
        <title>Antimicrobial susceptibility of Lactobacillus delbrueckii subsp. lactis obtained from milk products and other habitats.</title>
        <authorList>
            <person name="Shani N."/>
        </authorList>
    </citation>
    <scope>NUCLEOTIDE SEQUENCE [LARGE SCALE GENOMIC DNA]</scope>
    <source>
        <strain evidence="3 4">CIRM BIA 266</strain>
    </source>
</reference>
<dbReference type="InterPro" id="IPR002740">
    <property type="entry name" value="EVE_domain"/>
</dbReference>
<proteinExistence type="predicted"/>
<sequence>MLDKIRFNDLVEEYQNDFEYRIHSVHSLWLAIACFHNNWSLDDQDFESMFVDVVQNVGNILNLNTFTFDHDTLLELVERSPKKVRGMMFNLFDENQDLVNRIKNFEHRANELLGGDYVLDEETISMLLCLNSPDRYSVFNLRGCQRLASWLKLDYEFEQLATVKNLQKWLVLAQEIIERLSDSQLLLDEYKYYLEQNTEGEPNYLHYLCDKFGYDFQWSAEKDSNLLVLASDISNYLAQHRDLTPATGQKQYWWLNANPSFWNLTDLKVGEERYYTLYSESGHKRRVFQHFLDAKFGDKVIGYESYPSRNVVALMEISRASDGEAVFFKKIEEFEHPVAYKDLRQCPELKDLEVFISPTGSLFKVTEDKFNFIMDKVREHNPVAYTKENFFSEVYMPEADYDRVSALLKYKKNIILQGAPGVGKTFAAKRLAYAMMGQKKDENIELIQFHQSYTYEDFMMGYKPTEHGFELHYGSFYRFCKRAAEHPDEPFFFIIDEINRGNLSKIFGELLMLLEKDYRDQPITLAYTAEPFAVPSNVYLIGMMNTADRSLSIIDYALRRRFSFFDMKPAFESTGFMRQQLIAGNVIFDRLINRIEELNDEISREPSLGPGFCIGHSYFSNPDGKWTLDELRLIVDYDILPMLREYWFDNQDKLEHWENALHEVFDD</sequence>
<accession>A0ABD4SBH1</accession>
<gene>
    <name evidence="3" type="ORF">LOB39_06510</name>
</gene>
<evidence type="ECO:0000313" key="4">
    <source>
        <dbReference type="Proteomes" id="UP001320314"/>
    </source>
</evidence>
<feature type="domain" description="ATPase dynein-related AAA" evidence="2">
    <location>
        <begin position="413"/>
        <end position="562"/>
    </location>
</feature>
<dbReference type="PROSITE" id="PS51257">
    <property type="entry name" value="PROKAR_LIPOPROTEIN"/>
    <property type="match status" value="1"/>
</dbReference>
<protein>
    <submittedName>
        <fullName evidence="3">EVE domain-containing protein</fullName>
    </submittedName>
</protein>
<dbReference type="PANTHER" id="PTHR37291">
    <property type="entry name" value="5-METHYLCYTOSINE-SPECIFIC RESTRICTION ENZYME B"/>
    <property type="match status" value="1"/>
</dbReference>
<comment type="caution">
    <text evidence="3">The sequence shown here is derived from an EMBL/GenBank/DDBJ whole genome shotgun (WGS) entry which is preliminary data.</text>
</comment>
<dbReference type="AlphaFoldDB" id="A0ABD4SBH1"/>
<evidence type="ECO:0000259" key="2">
    <source>
        <dbReference type="Pfam" id="PF07728"/>
    </source>
</evidence>
<organism evidence="3 4">
    <name type="scientific">Lactobacillus delbrueckii subsp. allosunkii</name>
    <dbReference type="NCBI Taxonomy" id="1050107"/>
    <lineage>
        <taxon>Bacteria</taxon>
        <taxon>Bacillati</taxon>
        <taxon>Bacillota</taxon>
        <taxon>Bacilli</taxon>
        <taxon>Lactobacillales</taxon>
        <taxon>Lactobacillaceae</taxon>
        <taxon>Lactobacillus</taxon>
    </lineage>
</organism>
<evidence type="ECO:0000313" key="3">
    <source>
        <dbReference type="EMBL" id="MCD5518217.1"/>
    </source>
</evidence>
<dbReference type="RefSeq" id="WP_003612380.1">
    <property type="nucleotide sequence ID" value="NZ_JAJNUD010000014.1"/>
</dbReference>
<dbReference type="PANTHER" id="PTHR37291:SF1">
    <property type="entry name" value="TYPE IV METHYL-DIRECTED RESTRICTION ENZYME ECOKMCRB SUBUNIT"/>
    <property type="match status" value="1"/>
</dbReference>
<dbReference type="InterPro" id="IPR015947">
    <property type="entry name" value="PUA-like_sf"/>
</dbReference>
<dbReference type="SUPFAM" id="SSF52540">
    <property type="entry name" value="P-loop containing nucleoside triphosphate hydrolases"/>
    <property type="match status" value="1"/>
</dbReference>
<dbReference type="InterPro" id="IPR052934">
    <property type="entry name" value="Methyl-DNA_Rec/Restrict_Enz"/>
</dbReference>
<dbReference type="CDD" id="cd00009">
    <property type="entry name" value="AAA"/>
    <property type="match status" value="1"/>
</dbReference>
<dbReference type="Pfam" id="PF07728">
    <property type="entry name" value="AAA_5"/>
    <property type="match status" value="1"/>
</dbReference>
<dbReference type="InterPro" id="IPR027417">
    <property type="entry name" value="P-loop_NTPase"/>
</dbReference>
<name>A0ABD4SBH1_9LACO</name>
<dbReference type="InterPro" id="IPR011704">
    <property type="entry name" value="ATPase_dyneun-rel_AAA"/>
</dbReference>
<dbReference type="Gene3D" id="3.10.590.10">
    <property type="entry name" value="ph1033 like domains"/>
    <property type="match status" value="1"/>
</dbReference>
<dbReference type="EMBL" id="JAJNUD010000014">
    <property type="protein sequence ID" value="MCD5518217.1"/>
    <property type="molecule type" value="Genomic_DNA"/>
</dbReference>
<evidence type="ECO:0000259" key="1">
    <source>
        <dbReference type="Pfam" id="PF01878"/>
    </source>
</evidence>
<feature type="domain" description="EVE" evidence="1">
    <location>
        <begin position="251"/>
        <end position="375"/>
    </location>
</feature>
<dbReference type="Gene3D" id="3.40.50.300">
    <property type="entry name" value="P-loop containing nucleotide triphosphate hydrolases"/>
    <property type="match status" value="1"/>
</dbReference>
<dbReference type="SUPFAM" id="SSF88697">
    <property type="entry name" value="PUA domain-like"/>
    <property type="match status" value="1"/>
</dbReference>